<dbReference type="Pfam" id="PF13550">
    <property type="entry name" value="Phage-tail_3"/>
    <property type="match status" value="1"/>
</dbReference>
<evidence type="ECO:0000259" key="1">
    <source>
        <dbReference type="Pfam" id="PF13550"/>
    </source>
</evidence>
<proteinExistence type="predicted"/>
<name>A0A5E4YLP7_9BURK</name>
<accession>A0A5E4YLP7</accession>
<dbReference type="InterPro" id="IPR032876">
    <property type="entry name" value="J_dom"/>
</dbReference>
<dbReference type="NCBIfam" id="NF040662">
    <property type="entry name" value="attach_TipJ_rel"/>
    <property type="match status" value="1"/>
</dbReference>
<dbReference type="RefSeq" id="WP_150614970.1">
    <property type="nucleotide sequence ID" value="NZ_CABPRU010000016.1"/>
</dbReference>
<dbReference type="InterPro" id="IPR055385">
    <property type="entry name" value="GpJ_HDII-ins2"/>
</dbReference>
<gene>
    <name evidence="3" type="ORF">PTE31013_04625</name>
</gene>
<sequence>MEVIDQQAPAFVHMPHPLTSDGRATYYAGFLADETLGDYLQRHGVMLPLGAVSLWCNGIPVPSANWEQLIPYPGDKIVIRTALEGGGGGVGKVLRTVAMVAVAIAAPELGMMAVSTFGGIGLASTIGATGILIANGIAAAAIMIGGSMLVNALLPPPKASLSASTGYQTNSQTPTYALNGGQNSARLYEPMLLCIGYNKVIPDQASTPYTEFSGQDQYLYQAFNFGLSDITLTDFMIGDTPIASYADVTVQVSGADGKLPMIAGNVDSLSVQDLSSSAGWVQRTTSVDTVSIAIDIVTTLFYVNDQGGIDPRAVTFQMQYCPTGTAAWTDFAGGTVSVSGSSQTPLRNTYRMDVAQGQYDVRVIKLTGDIASTRESNAVSWSQMRSYQVDSTDYTGQTRVGVRIRASSQLNGTISTFSAKAQAVCPVWNGAAWVTQATSNPAWWCLWWARGKFINGRRVYGAGLPDSRIDIEGLKAFGAYCDANGLTCNFVQGAATSIGTMMDQIALNGDGSATWLTGKLGVVWDAPNQPPIMQFGPFNIKRDSFQVEYNTQNLADEIIVNFTNPAKDWATDQVRAKAPNVTAPNNPVTLDFTGCTSAALAGRKANLMAAAQYYHRRKMTWVSDLEGFVAQRGDVVVLSHDMTTWSYAGRMTGGDRNTLRLDRSVPLSATPGYVGIRFPDGTYQVFGVQGGAGSVDSLTLTAAIPSGLPVPDENPDMLPYDWAFFYDPLATPGKLVKITAVIPQAGGDEVQIIATDEEPLYYAAASGVYDYMPPRQYSHLSGDVLSIAFKEMLLDGATGRSRVTVSWATGAPTDADVSVSINGGASTTYSANGNSLDIDAYTNDAISVTVQPTTLVKLTSTSSMSGRYVVQGILSPLPTPANASTVYRDQLTHIIWSPVVDVRALSYEVRLGSTWQSAGVVADTVVPDIVASGDGTYWIASRYQAPSGTVVYSPPASIVVAGASLVRNVLVTHEESPVWSGVLSGGAAVNSGSLLLAGVGNVLADADVLQEVNILEYGGIAASGSYTLSAAHQVNVGRVAPCQLIVKSSVHGIRSTDNVLTATSIFDNQDVLGEALGAAVSAKPQIAVAQADGVFGAWQDFQPGIYSGQFFTARMLLTSIDVTIKPVVDQFSFTVDMPDRIDTGTNVQALSAGIDVTFASAFNAGPNAETQPHVQITLLNAQPGDVVVLSGVTLAGFHVQVLNGSTPVTRFINWSAQGY</sequence>
<evidence type="ECO:0000313" key="4">
    <source>
        <dbReference type="Proteomes" id="UP000334380"/>
    </source>
</evidence>
<feature type="domain" description="Tip attachment protein J" evidence="1">
    <location>
        <begin position="544"/>
        <end position="644"/>
    </location>
</feature>
<dbReference type="OrthoDB" id="8641246at2"/>
<dbReference type="EMBL" id="CABPRU010000016">
    <property type="protein sequence ID" value="VVE49335.1"/>
    <property type="molecule type" value="Genomic_DNA"/>
</dbReference>
<feature type="domain" description="Tip attachment protein J HDII-ins2" evidence="2">
    <location>
        <begin position="273"/>
        <end position="387"/>
    </location>
</feature>
<dbReference type="Proteomes" id="UP000334380">
    <property type="component" value="Unassembled WGS sequence"/>
</dbReference>
<protein>
    <submittedName>
        <fullName evidence="3">Uncharacterized protein</fullName>
    </submittedName>
</protein>
<dbReference type="AlphaFoldDB" id="A0A5E4YLP7"/>
<organism evidence="3 4">
    <name type="scientific">Pandoraea terrigena</name>
    <dbReference type="NCBI Taxonomy" id="2508292"/>
    <lineage>
        <taxon>Bacteria</taxon>
        <taxon>Pseudomonadati</taxon>
        <taxon>Pseudomonadota</taxon>
        <taxon>Betaproteobacteria</taxon>
        <taxon>Burkholderiales</taxon>
        <taxon>Burkholderiaceae</taxon>
        <taxon>Pandoraea</taxon>
    </lineage>
</organism>
<keyword evidence="4" id="KW-1185">Reference proteome</keyword>
<evidence type="ECO:0000259" key="2">
    <source>
        <dbReference type="Pfam" id="PF24801"/>
    </source>
</evidence>
<dbReference type="Pfam" id="PF24801">
    <property type="entry name" value="FNIII-A_GpJ"/>
    <property type="match status" value="1"/>
</dbReference>
<reference evidence="3 4" key="1">
    <citation type="submission" date="2019-08" db="EMBL/GenBank/DDBJ databases">
        <authorList>
            <person name="Peeters C."/>
        </authorList>
    </citation>
    <scope>NUCLEOTIDE SEQUENCE [LARGE SCALE GENOMIC DNA]</scope>
    <source>
        <strain evidence="3 4">LMG 31013</strain>
    </source>
</reference>
<evidence type="ECO:0000313" key="3">
    <source>
        <dbReference type="EMBL" id="VVE49335.1"/>
    </source>
</evidence>